<dbReference type="AlphaFoldDB" id="A0A248VY10"/>
<dbReference type="KEGG" id="parb:CJU94_37610"/>
<organism evidence="1 2">
    <name type="scientific">Paraburkholderia aromaticivorans</name>
    <dbReference type="NCBI Taxonomy" id="2026199"/>
    <lineage>
        <taxon>Bacteria</taxon>
        <taxon>Pseudomonadati</taxon>
        <taxon>Pseudomonadota</taxon>
        <taxon>Betaproteobacteria</taxon>
        <taxon>Burkholderiales</taxon>
        <taxon>Burkholderiaceae</taxon>
        <taxon>Paraburkholderia</taxon>
    </lineage>
</organism>
<proteinExistence type="predicted"/>
<keyword evidence="2" id="KW-1185">Reference proteome</keyword>
<dbReference type="EMBL" id="CP022992">
    <property type="protein sequence ID" value="ASW03888.1"/>
    <property type="molecule type" value="Genomic_DNA"/>
</dbReference>
<gene>
    <name evidence="1" type="ORF">CJU94_37610</name>
</gene>
<dbReference type="OrthoDB" id="7065573at2"/>
<evidence type="ECO:0000313" key="2">
    <source>
        <dbReference type="Proteomes" id="UP000215158"/>
    </source>
</evidence>
<accession>A0A248VY10</accession>
<protein>
    <submittedName>
        <fullName evidence="1">Uncharacterized protein</fullName>
    </submittedName>
</protein>
<dbReference type="RefSeq" id="WP_095423651.1">
    <property type="nucleotide sequence ID" value="NZ_CP022992.1"/>
</dbReference>
<dbReference type="Proteomes" id="UP000215158">
    <property type="component" value="Plasmid pBN2"/>
</dbReference>
<keyword evidence="1" id="KW-0614">Plasmid</keyword>
<sequence>MTTVSLIEEIRNYAEGRKSDVARGAETPALAALMVEKYGEGLAKAVHLMGADNGDVMRELDRLVREIDPQYPKHRQYRFEARPAGLAINDEVY</sequence>
<geneLocation type="plasmid" evidence="1 2">
    <name>pBN2</name>
</geneLocation>
<name>A0A248VY10_9BURK</name>
<evidence type="ECO:0000313" key="1">
    <source>
        <dbReference type="EMBL" id="ASW03888.1"/>
    </source>
</evidence>
<reference evidence="1 2" key="1">
    <citation type="submission" date="2017-08" db="EMBL/GenBank/DDBJ databases">
        <title>Identification and genetic characteristics of simultaneous BTEX- and naphthalene-degrading Paraburkholderia sp. BN5 isolated from petroleum-contaminated soil.</title>
        <authorList>
            <person name="Lee Y."/>
            <person name="Jeon C.O."/>
        </authorList>
    </citation>
    <scope>NUCLEOTIDE SEQUENCE [LARGE SCALE GENOMIC DNA]</scope>
    <source>
        <strain evidence="1 2">BN5</strain>
        <plasmid evidence="1 2">pBN2</plasmid>
    </source>
</reference>